<keyword evidence="3" id="KW-0508">mRNA splicing</keyword>
<dbReference type="AlphaFoldDB" id="A0A1D1US28"/>
<dbReference type="STRING" id="947166.A0A1D1US28"/>
<dbReference type="GO" id="GO:0000398">
    <property type="term" value="P:mRNA splicing, via spliceosome"/>
    <property type="evidence" value="ECO:0007669"/>
    <property type="project" value="InterPro"/>
</dbReference>
<keyword evidence="2" id="KW-0507">mRNA processing</keyword>
<proteinExistence type="predicted"/>
<dbReference type="GO" id="GO:0046540">
    <property type="term" value="C:U4/U6 x U5 tri-snRNP complex"/>
    <property type="evidence" value="ECO:0007669"/>
    <property type="project" value="InterPro"/>
</dbReference>
<dbReference type="EMBL" id="BDGG01000002">
    <property type="protein sequence ID" value="GAU92494.1"/>
    <property type="molecule type" value="Genomic_DNA"/>
</dbReference>
<dbReference type="InterPro" id="IPR010541">
    <property type="entry name" value="Prp3_C"/>
</dbReference>
<evidence type="ECO:0000256" key="2">
    <source>
        <dbReference type="ARBA" id="ARBA00022664"/>
    </source>
</evidence>
<evidence type="ECO:0000259" key="7">
    <source>
        <dbReference type="Pfam" id="PF08572"/>
    </source>
</evidence>
<comment type="caution">
    <text evidence="8">The sequence shown here is derived from an EMBL/GenBank/DDBJ whole genome shotgun (WGS) entry which is preliminary data.</text>
</comment>
<reference evidence="8 9" key="1">
    <citation type="journal article" date="2016" name="Nat. Commun.">
        <title>Extremotolerant tardigrade genome and improved radiotolerance of human cultured cells by tardigrade-unique protein.</title>
        <authorList>
            <person name="Hashimoto T."/>
            <person name="Horikawa D.D."/>
            <person name="Saito Y."/>
            <person name="Kuwahara H."/>
            <person name="Kozuka-Hata H."/>
            <person name="Shin-I T."/>
            <person name="Minakuchi Y."/>
            <person name="Ohishi K."/>
            <person name="Motoyama A."/>
            <person name="Aizu T."/>
            <person name="Enomoto A."/>
            <person name="Kondo K."/>
            <person name="Tanaka S."/>
            <person name="Hara Y."/>
            <person name="Koshikawa S."/>
            <person name="Sagara H."/>
            <person name="Miura T."/>
            <person name="Yokobori S."/>
            <person name="Miyagawa K."/>
            <person name="Suzuki Y."/>
            <person name="Kubo T."/>
            <person name="Oyama M."/>
            <person name="Kohara Y."/>
            <person name="Fujiyama A."/>
            <person name="Arakawa K."/>
            <person name="Katayama T."/>
            <person name="Toyoda A."/>
            <person name="Kunieda T."/>
        </authorList>
    </citation>
    <scope>NUCLEOTIDE SEQUENCE [LARGE SCALE GENOMIC DNA]</scope>
    <source>
        <strain evidence="8 9">YOKOZUNA-1</strain>
    </source>
</reference>
<sequence length="551" mass="61832">MAAVDRNDRNGYDKADKPRKRRFEEVDSSATSKPPRTSEAAPSSPAMVAPKAETPQQETFQQMMRKIEERKKQMNISTPTDPLLAKKAELQAKINGMLAGLSGKVITPGPVLTPGVSRPTPLILDAEGRTIDLKTGKAVTLERIAPTLKANVRDKRKDDVKVEAEKVREEPVKNENVPDFFDPRVENKGPMRARRTFNFHKPGEFIKVAAMNRSAMQLARLQAEISDQAKKTGIVSAAALARIAPKKYEADAIPEVEWWDGPLAQNPEMLDPATDPNFEERIKSQINSLIEHPVQLAAPIDKDKTVALPMMLTTKERKKLRRQGRREKLKEEQEKQRLGLVAAPAPKVKMANLMRVLGSEAVQDPTKVEATVRAQIAKRRKVHETTNAQRKLSTAEKRQKKIRKIKEDTNEEVHVAIYRVKDLSHPAKKYKVETNANQLFMTGIIVLNKDVNLVVVEGGPKQQKSFKGLMLRRIKWADGKQSIESENPSASSGPKHCELLWEGTTKKRHFGQIKFKACPTDVAARDLLRKHGVEEYWDMAYGAAILESTDT</sequence>
<feature type="compositionally biased region" description="Basic and acidic residues" evidence="5">
    <location>
        <begin position="1"/>
        <end position="16"/>
    </location>
</feature>
<feature type="domain" description="Small nuclear ribonucleoprotein Prp3 C-terminal" evidence="6">
    <location>
        <begin position="416"/>
        <end position="540"/>
    </location>
</feature>
<name>A0A1D1US28_RAMVA</name>
<gene>
    <name evidence="8" type="primary">RvY_04570-1</name>
    <name evidence="8" type="synonym">RvY_04570.1</name>
    <name evidence="8" type="ORF">RvY_04570</name>
</gene>
<dbReference type="InterPro" id="IPR027104">
    <property type="entry name" value="Prp3"/>
</dbReference>
<evidence type="ECO:0000256" key="1">
    <source>
        <dbReference type="ARBA" id="ARBA00004123"/>
    </source>
</evidence>
<keyword evidence="9" id="KW-1185">Reference proteome</keyword>
<evidence type="ECO:0000256" key="5">
    <source>
        <dbReference type="SAM" id="MobiDB-lite"/>
    </source>
</evidence>
<dbReference type="PANTHER" id="PTHR14212:SF0">
    <property type="entry name" value="U4_U6 SMALL NUCLEAR RIBONUCLEOPROTEIN PRP3"/>
    <property type="match status" value="1"/>
</dbReference>
<evidence type="ECO:0000313" key="8">
    <source>
        <dbReference type="EMBL" id="GAU92494.1"/>
    </source>
</evidence>
<feature type="domain" description="Pre-mRNA-splicing factor 3" evidence="7">
    <location>
        <begin position="180"/>
        <end position="392"/>
    </location>
</feature>
<evidence type="ECO:0000313" key="9">
    <source>
        <dbReference type="Proteomes" id="UP000186922"/>
    </source>
</evidence>
<dbReference type="InterPro" id="IPR013881">
    <property type="entry name" value="Pre-mRNA_splic_Prp3_dom"/>
</dbReference>
<dbReference type="Pfam" id="PF06544">
    <property type="entry name" value="Prp3_C"/>
    <property type="match status" value="1"/>
</dbReference>
<keyword evidence="4" id="KW-0539">Nucleus</keyword>
<dbReference type="Pfam" id="PF08572">
    <property type="entry name" value="PRP3"/>
    <property type="match status" value="1"/>
</dbReference>
<feature type="region of interest" description="Disordered" evidence="5">
    <location>
        <begin position="1"/>
        <end position="59"/>
    </location>
</feature>
<evidence type="ECO:0000256" key="4">
    <source>
        <dbReference type="ARBA" id="ARBA00023242"/>
    </source>
</evidence>
<dbReference type="Proteomes" id="UP000186922">
    <property type="component" value="Unassembled WGS sequence"/>
</dbReference>
<accession>A0A1D1US28</accession>
<organism evidence="8 9">
    <name type="scientific">Ramazzottius varieornatus</name>
    <name type="common">Water bear</name>
    <name type="synonym">Tardigrade</name>
    <dbReference type="NCBI Taxonomy" id="947166"/>
    <lineage>
        <taxon>Eukaryota</taxon>
        <taxon>Metazoa</taxon>
        <taxon>Ecdysozoa</taxon>
        <taxon>Tardigrada</taxon>
        <taxon>Eutardigrada</taxon>
        <taxon>Parachela</taxon>
        <taxon>Hypsibioidea</taxon>
        <taxon>Ramazzottiidae</taxon>
        <taxon>Ramazzottius</taxon>
    </lineage>
</organism>
<evidence type="ECO:0000259" key="6">
    <source>
        <dbReference type="Pfam" id="PF06544"/>
    </source>
</evidence>
<dbReference type="CDD" id="cd24162">
    <property type="entry name" value="Prp3_C"/>
    <property type="match status" value="1"/>
</dbReference>
<comment type="subcellular location">
    <subcellularLocation>
        <location evidence="1">Nucleus</location>
    </subcellularLocation>
</comment>
<protein>
    <submittedName>
        <fullName evidence="8">Uncharacterized protein</fullName>
    </submittedName>
</protein>
<evidence type="ECO:0000256" key="3">
    <source>
        <dbReference type="ARBA" id="ARBA00023187"/>
    </source>
</evidence>
<dbReference type="OrthoDB" id="10264544at2759"/>
<dbReference type="PANTHER" id="PTHR14212">
    <property type="entry name" value="U4/U6-ASSOCIATED RNA SPLICING FACTOR-RELATED"/>
    <property type="match status" value="1"/>
</dbReference>